<keyword evidence="1 5" id="KW-0808">Transferase</keyword>
<organism evidence="5 6">
    <name type="scientific">Lactococcus allomyrinae</name>
    <dbReference type="NCBI Taxonomy" id="2419773"/>
    <lineage>
        <taxon>Bacteria</taxon>
        <taxon>Bacillati</taxon>
        <taxon>Bacillota</taxon>
        <taxon>Bacilli</taxon>
        <taxon>Lactobacillales</taxon>
        <taxon>Streptococcaceae</taxon>
        <taxon>Lactococcus</taxon>
    </lineage>
</organism>
<dbReference type="OrthoDB" id="9803035at2"/>
<proteinExistence type="predicted"/>
<keyword evidence="6" id="KW-1185">Reference proteome</keyword>
<evidence type="ECO:0000256" key="2">
    <source>
        <dbReference type="ARBA" id="ARBA00023315"/>
    </source>
</evidence>
<keyword evidence="3" id="KW-1133">Transmembrane helix</keyword>
<dbReference type="PANTHER" id="PTHR10434">
    <property type="entry name" value="1-ACYL-SN-GLYCEROL-3-PHOSPHATE ACYLTRANSFERASE"/>
    <property type="match status" value="1"/>
</dbReference>
<evidence type="ECO:0000256" key="3">
    <source>
        <dbReference type="SAM" id="Phobius"/>
    </source>
</evidence>
<dbReference type="EMBL" id="CP032627">
    <property type="protein sequence ID" value="AYG01483.1"/>
    <property type="molecule type" value="Genomic_DNA"/>
</dbReference>
<dbReference type="CDD" id="cd07989">
    <property type="entry name" value="LPLAT_AGPAT-like"/>
    <property type="match status" value="1"/>
</dbReference>
<dbReference type="InterPro" id="IPR002123">
    <property type="entry name" value="Plipid/glycerol_acylTrfase"/>
</dbReference>
<evidence type="ECO:0000256" key="1">
    <source>
        <dbReference type="ARBA" id="ARBA00022679"/>
    </source>
</evidence>
<sequence length="214" mass="24799">MKEYEKQHHGFYVFLRNLVAFLLFILNGRSKYYNVDRIPKNENYILVAPHRMAWEPVWFAFATRPKQFIFMAKKELFEHKFGGWWIKMCGAFPVDRNNPGTKPIKHAVKMLKESNKSMIMFPSGSRHSSEMKGGVALIAKMANVRIVPAVYQGPLTMKGVFKRQKVAINFGEPIDISDIKKANAEGIEEVNRRMEEAFAALDKELNPNFHYEVK</sequence>
<dbReference type="RefSeq" id="WP_120772854.1">
    <property type="nucleotide sequence ID" value="NZ_CP032627.1"/>
</dbReference>
<dbReference type="AlphaFoldDB" id="A0A387BCE8"/>
<dbReference type="Proteomes" id="UP000269374">
    <property type="component" value="Chromosome"/>
</dbReference>
<evidence type="ECO:0000313" key="6">
    <source>
        <dbReference type="Proteomes" id="UP000269374"/>
    </source>
</evidence>
<keyword evidence="3" id="KW-0812">Transmembrane</keyword>
<keyword evidence="3" id="KW-0472">Membrane</keyword>
<dbReference type="GO" id="GO:0003841">
    <property type="term" value="F:1-acylglycerol-3-phosphate O-acyltransferase activity"/>
    <property type="evidence" value="ECO:0007669"/>
    <property type="project" value="TreeGrafter"/>
</dbReference>
<evidence type="ECO:0000259" key="4">
    <source>
        <dbReference type="SMART" id="SM00563"/>
    </source>
</evidence>
<reference evidence="5 6" key="1">
    <citation type="submission" date="2018-09" db="EMBL/GenBank/DDBJ databases">
        <title>Genome sequencing of strain 1JSPR-7.</title>
        <authorList>
            <person name="Heo J."/>
            <person name="Kim S.-J."/>
            <person name="Kwon S.-W."/>
        </authorList>
    </citation>
    <scope>NUCLEOTIDE SEQUENCE [LARGE SCALE GENOMIC DNA]</scope>
    <source>
        <strain evidence="5 6">1JSPR-7</strain>
    </source>
</reference>
<dbReference type="KEGG" id="lact:D7I46_10650"/>
<protein>
    <submittedName>
        <fullName evidence="5">1-acyl-sn-glycerol-3-phosphate acyltransferase</fullName>
    </submittedName>
</protein>
<evidence type="ECO:0000313" key="5">
    <source>
        <dbReference type="EMBL" id="AYG01483.1"/>
    </source>
</evidence>
<gene>
    <name evidence="5" type="ORF">D7I46_10650</name>
</gene>
<keyword evidence="2 5" id="KW-0012">Acyltransferase</keyword>
<accession>A0A387BCE8</accession>
<feature type="transmembrane region" description="Helical" evidence="3">
    <location>
        <begin position="12"/>
        <end position="28"/>
    </location>
</feature>
<feature type="domain" description="Phospholipid/glycerol acyltransferase" evidence="4">
    <location>
        <begin position="44"/>
        <end position="154"/>
    </location>
</feature>
<dbReference type="SUPFAM" id="SSF69593">
    <property type="entry name" value="Glycerol-3-phosphate (1)-acyltransferase"/>
    <property type="match status" value="1"/>
</dbReference>
<name>A0A387BCE8_9LACT</name>
<dbReference type="Pfam" id="PF01553">
    <property type="entry name" value="Acyltransferase"/>
    <property type="match status" value="1"/>
</dbReference>
<dbReference type="PANTHER" id="PTHR10434:SF40">
    <property type="entry name" value="1-ACYL-SN-GLYCEROL-3-PHOSPHATE ACYLTRANSFERASE"/>
    <property type="match status" value="1"/>
</dbReference>
<dbReference type="GO" id="GO:0006654">
    <property type="term" value="P:phosphatidic acid biosynthetic process"/>
    <property type="evidence" value="ECO:0007669"/>
    <property type="project" value="TreeGrafter"/>
</dbReference>
<dbReference type="SMART" id="SM00563">
    <property type="entry name" value="PlsC"/>
    <property type="match status" value="1"/>
</dbReference>